<dbReference type="InterPro" id="IPR036280">
    <property type="entry name" value="Multihaem_cyt_sf"/>
</dbReference>
<evidence type="ECO:0000313" key="2">
    <source>
        <dbReference type="Proteomes" id="UP000292858"/>
    </source>
</evidence>
<reference evidence="1 2" key="1">
    <citation type="submission" date="2019-02" db="EMBL/GenBank/DDBJ databases">
        <title>Thermus sp. a novel from hot spring.</title>
        <authorList>
            <person name="Zhao Z."/>
        </authorList>
    </citation>
    <scope>NUCLEOTIDE SEQUENCE [LARGE SCALE GENOMIC DNA]</scope>
    <source>
        <strain evidence="1 2">CFH 72773T</strain>
    </source>
</reference>
<proteinExistence type="predicted"/>
<evidence type="ECO:0000313" key="1">
    <source>
        <dbReference type="EMBL" id="TBH20755.1"/>
    </source>
</evidence>
<keyword evidence="2" id="KW-1185">Reference proteome</keyword>
<organism evidence="1 2">
    <name type="scientific">Thermus thermamylovorans</name>
    <dbReference type="NCBI Taxonomy" id="2509362"/>
    <lineage>
        <taxon>Bacteria</taxon>
        <taxon>Thermotogati</taxon>
        <taxon>Deinococcota</taxon>
        <taxon>Deinococci</taxon>
        <taxon>Thermales</taxon>
        <taxon>Thermaceae</taxon>
        <taxon>Thermus</taxon>
    </lineage>
</organism>
<dbReference type="PANTHER" id="PTHR39425:SF1">
    <property type="entry name" value="CYTOCHROME C7-LIKE DOMAIN-CONTAINING PROTEIN"/>
    <property type="match status" value="1"/>
</dbReference>
<name>A0A4Q9B513_9DEIN</name>
<sequence length="212" mass="23813">MRRRNRWVRSLFWGAVLGVLALLLVVFSGVAVGAFEQRTLPPPPQPVPFNHAFHAGGLGISCRYCHAAAEHAPYAGLPPTETCMSCHAFIRPDSPNLAPVRESWETGEPLRWNRVINLPDFVYFHHGAHVAKGVGCAECHGRVDQMSITFQPQAFTMKFCLDCHRNPEPYLRPREQVFNMAYVPDPELGQRLVEAYQVRAPEALIGCNTCHR</sequence>
<dbReference type="Gene3D" id="3.90.10.10">
    <property type="entry name" value="Cytochrome C3"/>
    <property type="match status" value="2"/>
</dbReference>
<dbReference type="Proteomes" id="UP000292858">
    <property type="component" value="Unassembled WGS sequence"/>
</dbReference>
<dbReference type="RefSeq" id="WP_130841172.1">
    <property type="nucleotide sequence ID" value="NZ_SIJL01000005.1"/>
</dbReference>
<dbReference type="PANTHER" id="PTHR39425">
    <property type="entry name" value="LIPOPROTEIN CYTOCHROME C"/>
    <property type="match status" value="1"/>
</dbReference>
<dbReference type="CDD" id="cd08168">
    <property type="entry name" value="Cytochrom_C3"/>
    <property type="match status" value="1"/>
</dbReference>
<comment type="caution">
    <text evidence="1">The sequence shown here is derived from an EMBL/GenBank/DDBJ whole genome shotgun (WGS) entry which is preliminary data.</text>
</comment>
<accession>A0A4Q9B513</accession>
<dbReference type="OrthoDB" id="9780421at2"/>
<dbReference type="AlphaFoldDB" id="A0A4Q9B513"/>
<protein>
    <submittedName>
        <fullName evidence="1">Cytochrome C</fullName>
    </submittedName>
</protein>
<dbReference type="SUPFAM" id="SSF48695">
    <property type="entry name" value="Multiheme cytochromes"/>
    <property type="match status" value="1"/>
</dbReference>
<dbReference type="EMBL" id="SIJL01000005">
    <property type="protein sequence ID" value="TBH20755.1"/>
    <property type="molecule type" value="Genomic_DNA"/>
</dbReference>
<gene>
    <name evidence="1" type="ORF">ETP66_04880</name>
</gene>